<dbReference type="InterPro" id="IPR050109">
    <property type="entry name" value="HTH-type_TetR-like_transc_reg"/>
</dbReference>
<dbReference type="Pfam" id="PF00440">
    <property type="entry name" value="TetR_N"/>
    <property type="match status" value="1"/>
</dbReference>
<gene>
    <name evidence="6" type="ORF">C7I84_07080</name>
</gene>
<dbReference type="InterPro" id="IPR001647">
    <property type="entry name" value="HTH_TetR"/>
</dbReference>
<evidence type="ECO:0000313" key="7">
    <source>
        <dbReference type="Proteomes" id="UP000241229"/>
    </source>
</evidence>
<dbReference type="SUPFAM" id="SSF48498">
    <property type="entry name" value="Tetracyclin repressor-like, C-terminal domain"/>
    <property type="match status" value="1"/>
</dbReference>
<dbReference type="SUPFAM" id="SSF46689">
    <property type="entry name" value="Homeodomain-like"/>
    <property type="match status" value="1"/>
</dbReference>
<keyword evidence="2 4" id="KW-0238">DNA-binding</keyword>
<evidence type="ECO:0000256" key="4">
    <source>
        <dbReference type="PROSITE-ProRule" id="PRU00335"/>
    </source>
</evidence>
<evidence type="ECO:0000256" key="1">
    <source>
        <dbReference type="ARBA" id="ARBA00023015"/>
    </source>
</evidence>
<keyword evidence="1" id="KW-0805">Transcription regulation</keyword>
<reference evidence="6 7" key="1">
    <citation type="submission" date="2018-03" db="EMBL/GenBank/DDBJ databases">
        <title>The draft genome of Mesorhizobium sp. 6GN-30.</title>
        <authorList>
            <person name="Liu L."/>
            <person name="Li L."/>
            <person name="Wang T."/>
            <person name="Zhang X."/>
            <person name="Liang L."/>
        </authorList>
    </citation>
    <scope>NUCLEOTIDE SEQUENCE [LARGE SCALE GENOMIC DNA]</scope>
    <source>
        <strain evidence="6 7">6GN30</strain>
    </source>
</reference>
<evidence type="ECO:0000256" key="3">
    <source>
        <dbReference type="ARBA" id="ARBA00023163"/>
    </source>
</evidence>
<dbReference type="AlphaFoldDB" id="A0A2P7SLR6"/>
<dbReference type="Proteomes" id="UP000241229">
    <property type="component" value="Unassembled WGS sequence"/>
</dbReference>
<dbReference type="PROSITE" id="PS01081">
    <property type="entry name" value="HTH_TETR_1"/>
    <property type="match status" value="1"/>
</dbReference>
<dbReference type="PANTHER" id="PTHR30055">
    <property type="entry name" value="HTH-TYPE TRANSCRIPTIONAL REGULATOR RUTR"/>
    <property type="match status" value="1"/>
</dbReference>
<dbReference type="Gene3D" id="1.10.357.10">
    <property type="entry name" value="Tetracycline Repressor, domain 2"/>
    <property type="match status" value="1"/>
</dbReference>
<keyword evidence="7" id="KW-1185">Reference proteome</keyword>
<comment type="caution">
    <text evidence="6">The sequence shown here is derived from an EMBL/GenBank/DDBJ whole genome shotgun (WGS) entry which is preliminary data.</text>
</comment>
<evidence type="ECO:0000313" key="6">
    <source>
        <dbReference type="EMBL" id="PSJ63387.1"/>
    </source>
</evidence>
<evidence type="ECO:0000259" key="5">
    <source>
        <dbReference type="PROSITE" id="PS50977"/>
    </source>
</evidence>
<proteinExistence type="predicted"/>
<organism evidence="6 7">
    <name type="scientific">Kumtagia ephedrae</name>
    <dbReference type="NCBI Taxonomy" id="2116701"/>
    <lineage>
        <taxon>Bacteria</taxon>
        <taxon>Pseudomonadati</taxon>
        <taxon>Pseudomonadota</taxon>
        <taxon>Alphaproteobacteria</taxon>
        <taxon>Hyphomicrobiales</taxon>
        <taxon>Phyllobacteriaceae</taxon>
        <taxon>Kumtagia</taxon>
    </lineage>
</organism>
<protein>
    <submittedName>
        <fullName evidence="6">TetR family transcriptional regulator</fullName>
    </submittedName>
</protein>
<feature type="DNA-binding region" description="H-T-H motif" evidence="4">
    <location>
        <begin position="29"/>
        <end position="48"/>
    </location>
</feature>
<dbReference type="OrthoDB" id="9787680at2"/>
<dbReference type="PANTHER" id="PTHR30055:SF200">
    <property type="entry name" value="HTH-TYPE TRANSCRIPTIONAL REPRESSOR BDCR"/>
    <property type="match status" value="1"/>
</dbReference>
<dbReference type="PROSITE" id="PS50977">
    <property type="entry name" value="HTH_TETR_2"/>
    <property type="match status" value="1"/>
</dbReference>
<sequence length="193" mass="21041">MTSAEPSTRDRIVNAASDLFYGEGIRAVSVDAVAEKAGVTKRTLYYHFASKDDLIAAYLRQREQPNLARFRRWYAEAEGGAAEKTRAVFRNLARAASRPSWKGCAFLRTSAELANMPGHPAIRIGVAHKKDFESWFAAMFAAEGLDDAAQLARQVVILLDGAFAVVLLNRDPAYMDAAGDAAFSLVSGALARR</sequence>
<keyword evidence="3" id="KW-0804">Transcription</keyword>
<dbReference type="GO" id="GO:0003700">
    <property type="term" value="F:DNA-binding transcription factor activity"/>
    <property type="evidence" value="ECO:0007669"/>
    <property type="project" value="TreeGrafter"/>
</dbReference>
<accession>A0A2P7SLR6</accession>
<dbReference type="InterPro" id="IPR023772">
    <property type="entry name" value="DNA-bd_HTH_TetR-type_CS"/>
</dbReference>
<dbReference type="InterPro" id="IPR036271">
    <property type="entry name" value="Tet_transcr_reg_TetR-rel_C_sf"/>
</dbReference>
<name>A0A2P7SLR6_9HYPH</name>
<dbReference type="FunFam" id="1.10.10.60:FF:000141">
    <property type="entry name" value="TetR family transcriptional regulator"/>
    <property type="match status" value="1"/>
</dbReference>
<feature type="domain" description="HTH tetR-type" evidence="5">
    <location>
        <begin position="6"/>
        <end position="66"/>
    </location>
</feature>
<dbReference type="PRINTS" id="PR00455">
    <property type="entry name" value="HTHTETR"/>
</dbReference>
<dbReference type="RefSeq" id="WP_106771450.1">
    <property type="nucleotide sequence ID" value="NZ_PXYK01000005.1"/>
</dbReference>
<evidence type="ECO:0000256" key="2">
    <source>
        <dbReference type="ARBA" id="ARBA00023125"/>
    </source>
</evidence>
<dbReference type="GO" id="GO:0000976">
    <property type="term" value="F:transcription cis-regulatory region binding"/>
    <property type="evidence" value="ECO:0007669"/>
    <property type="project" value="TreeGrafter"/>
</dbReference>
<dbReference type="EMBL" id="PXYK01000005">
    <property type="protein sequence ID" value="PSJ63387.1"/>
    <property type="molecule type" value="Genomic_DNA"/>
</dbReference>
<dbReference type="InterPro" id="IPR009057">
    <property type="entry name" value="Homeodomain-like_sf"/>
</dbReference>